<keyword evidence="3" id="KW-1185">Reference proteome</keyword>
<name>A0A1J9R1M1_9EURO</name>
<dbReference type="AlphaFoldDB" id="A0A1J9R1M1"/>
<evidence type="ECO:0000313" key="3">
    <source>
        <dbReference type="Proteomes" id="UP000242791"/>
    </source>
</evidence>
<sequence length="74" mass="8450">MGKEGCIVEVSQEPHTFRTTLEPWKRQQTRDRHTPRDAQSVHKKHLLRLCHLLVVQPGNIIKVMAKSRAAIVGS</sequence>
<evidence type="ECO:0000256" key="1">
    <source>
        <dbReference type="SAM" id="MobiDB-lite"/>
    </source>
</evidence>
<gene>
    <name evidence="2" type="ORF">ACJ73_06279</name>
</gene>
<feature type="non-terminal residue" evidence="2">
    <location>
        <position position="74"/>
    </location>
</feature>
<feature type="region of interest" description="Disordered" evidence="1">
    <location>
        <begin position="18"/>
        <end position="40"/>
    </location>
</feature>
<reference evidence="2 3" key="1">
    <citation type="submission" date="2015-08" db="EMBL/GenBank/DDBJ databases">
        <title>Emmonsia species relationships and genome sequence.</title>
        <authorList>
            <person name="Cuomo C.A."/>
            <person name="Schwartz I.S."/>
            <person name="Kenyon C."/>
            <person name="De Hoog G.S."/>
            <person name="Govender N.P."/>
            <person name="Botha A."/>
            <person name="Moreno L."/>
            <person name="De Vries M."/>
            <person name="Munoz J.F."/>
            <person name="Stielow J.B."/>
        </authorList>
    </citation>
    <scope>NUCLEOTIDE SEQUENCE [LARGE SCALE GENOMIC DNA]</scope>
    <source>
        <strain evidence="2 3">EI222</strain>
    </source>
</reference>
<evidence type="ECO:0000313" key="2">
    <source>
        <dbReference type="EMBL" id="OJD22375.1"/>
    </source>
</evidence>
<protein>
    <submittedName>
        <fullName evidence="2">Uncharacterized protein</fullName>
    </submittedName>
</protein>
<feature type="compositionally biased region" description="Basic and acidic residues" evidence="1">
    <location>
        <begin position="23"/>
        <end position="40"/>
    </location>
</feature>
<dbReference type="Proteomes" id="UP000242791">
    <property type="component" value="Unassembled WGS sequence"/>
</dbReference>
<dbReference type="EMBL" id="LGTZ01001082">
    <property type="protein sequence ID" value="OJD22375.1"/>
    <property type="molecule type" value="Genomic_DNA"/>
</dbReference>
<proteinExistence type="predicted"/>
<organism evidence="2 3">
    <name type="scientific">Blastomyces percursus</name>
    <dbReference type="NCBI Taxonomy" id="1658174"/>
    <lineage>
        <taxon>Eukaryota</taxon>
        <taxon>Fungi</taxon>
        <taxon>Dikarya</taxon>
        <taxon>Ascomycota</taxon>
        <taxon>Pezizomycotina</taxon>
        <taxon>Eurotiomycetes</taxon>
        <taxon>Eurotiomycetidae</taxon>
        <taxon>Onygenales</taxon>
        <taxon>Ajellomycetaceae</taxon>
        <taxon>Blastomyces</taxon>
    </lineage>
</organism>
<comment type="caution">
    <text evidence="2">The sequence shown here is derived from an EMBL/GenBank/DDBJ whole genome shotgun (WGS) entry which is preliminary data.</text>
</comment>
<dbReference type="VEuPathDB" id="FungiDB:ACJ73_06279"/>
<accession>A0A1J9R1M1</accession>